<dbReference type="OrthoDB" id="5419659at2"/>
<dbReference type="Gene3D" id="3.30.160.250">
    <property type="match status" value="1"/>
</dbReference>
<evidence type="ECO:0000313" key="1">
    <source>
        <dbReference type="EMBL" id="SCW82815.1"/>
    </source>
</evidence>
<dbReference type="SUPFAM" id="SSF47598">
    <property type="entry name" value="Ribbon-helix-helix"/>
    <property type="match status" value="1"/>
</dbReference>
<dbReference type="InterPro" id="IPR035069">
    <property type="entry name" value="TTHA1013/TTHA0281-like"/>
</dbReference>
<protein>
    <submittedName>
        <fullName evidence="1">Predicted nuclease of the RNAse H fold, HicB family</fullName>
    </submittedName>
</protein>
<accession>A0A1G4TPV9</accession>
<dbReference type="InterPro" id="IPR008651">
    <property type="entry name" value="Uncharacterised_HicB"/>
</dbReference>
<evidence type="ECO:0000313" key="2">
    <source>
        <dbReference type="Proteomes" id="UP000198601"/>
    </source>
</evidence>
<dbReference type="Proteomes" id="UP000198601">
    <property type="component" value="Unassembled WGS sequence"/>
</dbReference>
<dbReference type="Pfam" id="PF05534">
    <property type="entry name" value="HicB"/>
    <property type="match status" value="1"/>
</dbReference>
<dbReference type="GO" id="GO:0006355">
    <property type="term" value="P:regulation of DNA-templated transcription"/>
    <property type="evidence" value="ECO:0007669"/>
    <property type="project" value="InterPro"/>
</dbReference>
<dbReference type="STRING" id="624147.SAMN04487970_105910"/>
<organism evidence="1 2">
    <name type="scientific">Paenibacillus tianmuensis</name>
    <dbReference type="NCBI Taxonomy" id="624147"/>
    <lineage>
        <taxon>Bacteria</taxon>
        <taxon>Bacillati</taxon>
        <taxon>Bacillota</taxon>
        <taxon>Bacilli</taxon>
        <taxon>Bacillales</taxon>
        <taxon>Paenibacillaceae</taxon>
        <taxon>Paenibacillus</taxon>
    </lineage>
</organism>
<dbReference type="AlphaFoldDB" id="A0A1G4TPV9"/>
<gene>
    <name evidence="1" type="ORF">SAMN04487970_105910</name>
</gene>
<dbReference type="EMBL" id="FMTT01000059">
    <property type="protein sequence ID" value="SCW82815.1"/>
    <property type="molecule type" value="Genomic_DNA"/>
</dbReference>
<dbReference type="SUPFAM" id="SSF143100">
    <property type="entry name" value="TTHA1013/TTHA0281-like"/>
    <property type="match status" value="1"/>
</dbReference>
<name>A0A1G4TPV9_9BACL</name>
<proteinExistence type="predicted"/>
<dbReference type="InterPro" id="IPR010985">
    <property type="entry name" value="Ribbon_hlx_hlx"/>
</dbReference>
<reference evidence="2" key="1">
    <citation type="submission" date="2016-10" db="EMBL/GenBank/DDBJ databases">
        <authorList>
            <person name="Varghese N."/>
            <person name="Submissions S."/>
        </authorList>
    </citation>
    <scope>NUCLEOTIDE SEQUENCE [LARGE SCALE GENOMIC DNA]</scope>
    <source>
        <strain evidence="2">CGMCC 1.8946</strain>
    </source>
</reference>
<keyword evidence="2" id="KW-1185">Reference proteome</keyword>
<sequence>MADKNLGYYMNLPYTVIVREVNDESGHYFNGKYLELDGCQSTGQTVKELYENLKEALEGYLEVKLEYGDPIPEPQGDYSGSIRVRMPKTLHRDLAAAAELEGVSLNQYMLYKLSK</sequence>
<dbReference type="RefSeq" id="WP_090676331.1">
    <property type="nucleotide sequence ID" value="NZ_FMTT01000059.1"/>
</dbReference>